<dbReference type="InterPro" id="IPR003522">
    <property type="entry name" value="T3SS_OM_pore_YscC"/>
</dbReference>
<dbReference type="GO" id="GO:0030254">
    <property type="term" value="P:protein secretion by the type III secretion system"/>
    <property type="evidence" value="ECO:0007669"/>
    <property type="project" value="UniProtKB-UniRule"/>
</dbReference>
<evidence type="ECO:0000256" key="3">
    <source>
        <dbReference type="ARBA" id="ARBA00022448"/>
    </source>
</evidence>
<comment type="caution">
    <text evidence="12">The sequence shown here is derived from an EMBL/GenBank/DDBJ whole genome shotgun (WGS) entry which is preliminary data.</text>
</comment>
<feature type="signal peptide" evidence="10">
    <location>
        <begin position="1"/>
        <end position="22"/>
    </location>
</feature>
<evidence type="ECO:0000256" key="5">
    <source>
        <dbReference type="ARBA" id="ARBA00022927"/>
    </source>
</evidence>
<keyword evidence="9 10" id="KW-0998">Cell outer membrane</keyword>
<dbReference type="HAMAP" id="MF_02219">
    <property type="entry name" value="Type_III_secretin"/>
    <property type="match status" value="1"/>
</dbReference>
<evidence type="ECO:0000256" key="6">
    <source>
        <dbReference type="ARBA" id="ARBA00023010"/>
    </source>
</evidence>
<dbReference type="InterPro" id="IPR004845">
    <property type="entry name" value="T2SS_GspD_CS"/>
</dbReference>
<dbReference type="Pfam" id="PF21304">
    <property type="entry name" value="T3S_SPI-1_N0"/>
    <property type="match status" value="1"/>
</dbReference>
<dbReference type="AlphaFoldDB" id="A0A765T2R4"/>
<comment type="function">
    <text evidence="10">Component of the type III secretion system (T3SS), also called injectisome, which is used to inject bacterial effector proteins into eukaryotic host cells. Forms a ring-shaped multimeric structure with an apparent central pore in the outer membrane.</text>
</comment>
<evidence type="ECO:0000313" key="12">
    <source>
        <dbReference type="EMBL" id="HAG5770798.1"/>
    </source>
</evidence>
<dbReference type="Pfam" id="PF00263">
    <property type="entry name" value="Secretin"/>
    <property type="match status" value="1"/>
</dbReference>
<dbReference type="NCBIfam" id="TIGR02516">
    <property type="entry name" value="type_III_yscC"/>
    <property type="match status" value="1"/>
</dbReference>
<reference evidence="12" key="2">
    <citation type="submission" date="2020-02" db="EMBL/GenBank/DDBJ databases">
        <authorList>
            <consortium name="NCBI Pathogen Detection Project"/>
        </authorList>
    </citation>
    <scope>NUCLEOTIDE SEQUENCE</scope>
    <source>
        <strain evidence="12">1839</strain>
    </source>
</reference>
<evidence type="ECO:0000256" key="1">
    <source>
        <dbReference type="ARBA" id="ARBA00004442"/>
    </source>
</evidence>
<accession>A0A765T2R4</accession>
<keyword evidence="7" id="KW-0843">Virulence</keyword>
<dbReference type="Pfam" id="PF03958">
    <property type="entry name" value="Secretin_N"/>
    <property type="match status" value="1"/>
</dbReference>
<comment type="subunit">
    <text evidence="10">The core secretion machinery of the T3SS is composed of approximately 20 different proteins, including cytoplasmic components, a base, an export apparatus and a needle. This subunit is part of the base, which anchors the injectisome in the bacterial cell envelope. Forms a stable homooligomeric complex.</text>
</comment>
<organism evidence="12">
    <name type="scientific">Escherichia coli</name>
    <dbReference type="NCBI Taxonomy" id="562"/>
    <lineage>
        <taxon>Bacteria</taxon>
        <taxon>Pseudomonadati</taxon>
        <taxon>Pseudomonadota</taxon>
        <taxon>Gammaproteobacteria</taxon>
        <taxon>Enterobacterales</taxon>
        <taxon>Enterobacteriaceae</taxon>
        <taxon>Escherichia</taxon>
    </lineage>
</organism>
<keyword evidence="4 10" id="KW-0732">Signal</keyword>
<dbReference type="InterPro" id="IPR049034">
    <property type="entry name" value="T3S_SPI-1_N0"/>
</dbReference>
<keyword evidence="5 10" id="KW-0653">Protein transport</keyword>
<evidence type="ECO:0000256" key="8">
    <source>
        <dbReference type="ARBA" id="ARBA00023136"/>
    </source>
</evidence>
<keyword evidence="8 10" id="KW-0472">Membrane</keyword>
<dbReference type="GO" id="GO:0009279">
    <property type="term" value="C:cell outer membrane"/>
    <property type="evidence" value="ECO:0007669"/>
    <property type="project" value="UniProtKB-SubCell"/>
</dbReference>
<dbReference type="PROSITE" id="PS00875">
    <property type="entry name" value="T2SP_D"/>
    <property type="match status" value="1"/>
</dbReference>
<reference evidence="12" key="1">
    <citation type="journal article" date="2018" name="Genome Biol.">
        <title>SKESA: strategic k-mer extension for scrupulous assemblies.</title>
        <authorList>
            <person name="Souvorov A."/>
            <person name="Agarwala R."/>
            <person name="Lipman D.J."/>
        </authorList>
    </citation>
    <scope>NUCLEOTIDE SEQUENCE [LARGE SCALE GENOMIC DNA]</scope>
    <source>
        <strain evidence="12">1839</strain>
    </source>
</reference>
<dbReference type="GO" id="GO:0015627">
    <property type="term" value="C:type II protein secretion system complex"/>
    <property type="evidence" value="ECO:0007669"/>
    <property type="project" value="TreeGrafter"/>
</dbReference>
<protein>
    <recommendedName>
        <fullName evidence="10">Type 3 secretion system secretin</fullName>
        <shortName evidence="10">T3SS secretin</shortName>
    </recommendedName>
</protein>
<dbReference type="InterPro" id="IPR038591">
    <property type="entry name" value="NolW-like_sf"/>
</dbReference>
<proteinExistence type="inferred from homology"/>
<evidence type="ECO:0000256" key="7">
    <source>
        <dbReference type="ARBA" id="ARBA00023026"/>
    </source>
</evidence>
<sequence precursor="true">MKIKSQITLLFVAIFFIFPVFATSMAAATTANGYMANKENLRSFFETVSSYAGKPTIVSKIAMKKQISGNFDLTDPYALIERLSRQMGLIWYDDGKAIYIYDSSEMRNALITLRKISTAEFNNFLKRSGLYNVRYEIKGGSNGTFYVSGPPVYVELVINAAKLLEQNSDGIEIGSNKIGVIHLINTFVNDRNYDLRGEHIVIPGMAKVLSTLLNSHVKQGTGVNVLSELSSSQQIKNPTRMPPFPVGDEEESDLQVEKIISTSGAPSTDDIQIIAYPDTNSLLVKGTVSQVNFIEKLVTALDIPKRHIELSLWIIDIDKTDLEQIGADWSGTIKIGSNLSASFNRTGSISTLDGTQFIATIQALAQKKRAAVVSRPVVLTQENIPAIFDNNRTFYTKLVGERTAELDEVTYGTMISVLPRFAAKNQIELLLNIEDGNEISSEHTNVDDLPQVGRTLISTVARVPQGKSLLVGGYTRNTNTYESRKIPILGSIPFIGKLFSYEGTNENNIVRVFLIEPREIDEGMMNNANDAAVDASAISEQMVRNKDIKDELLQKWVKTYLNREVVGG</sequence>
<keyword evidence="6 10" id="KW-0811">Translocation</keyword>
<comment type="similarity">
    <text evidence="2 10">Belongs to the bacterial secretin family. T3SS SctC subfamily.</text>
</comment>
<name>A0A765T2R4_ECOLX</name>
<dbReference type="PANTHER" id="PTHR30332:SF5">
    <property type="entry name" value="SPI-1 TYPE 3 SECRETION SYSTEM SECRETIN"/>
    <property type="match status" value="1"/>
</dbReference>
<gene>
    <name evidence="10" type="primary">sctC</name>
    <name evidence="12" type="ORF">GGB84_002471</name>
</gene>
<dbReference type="InterPro" id="IPR005644">
    <property type="entry name" value="NolW-like"/>
</dbReference>
<evidence type="ECO:0000256" key="11">
    <source>
        <dbReference type="RuleBase" id="RU004004"/>
    </source>
</evidence>
<comment type="subcellular location">
    <subcellularLocation>
        <location evidence="1 10 11">Cell outer membrane</location>
    </subcellularLocation>
</comment>
<dbReference type="EMBL" id="DAAYTU010000013">
    <property type="protein sequence ID" value="HAG5770798.1"/>
    <property type="molecule type" value="Genomic_DNA"/>
</dbReference>
<dbReference type="GO" id="GO:0030257">
    <property type="term" value="C:type III protein secretion system complex"/>
    <property type="evidence" value="ECO:0007669"/>
    <property type="project" value="UniProtKB-UniRule"/>
</dbReference>
<dbReference type="PRINTS" id="PR01337">
    <property type="entry name" value="TYPE3OMGPROT"/>
</dbReference>
<evidence type="ECO:0000256" key="9">
    <source>
        <dbReference type="ARBA" id="ARBA00023237"/>
    </source>
</evidence>
<dbReference type="Gene3D" id="3.55.50.30">
    <property type="match status" value="1"/>
</dbReference>
<dbReference type="PANTHER" id="PTHR30332">
    <property type="entry name" value="PROBABLE GENERAL SECRETION PATHWAY PROTEIN D"/>
    <property type="match status" value="1"/>
</dbReference>
<keyword evidence="3 10" id="KW-0813">Transport</keyword>
<dbReference type="InterPro" id="IPR004846">
    <property type="entry name" value="T2SS/T3SS_dom"/>
</dbReference>
<dbReference type="InterPro" id="IPR050810">
    <property type="entry name" value="Bact_Secretion_Sys_Channel"/>
</dbReference>
<evidence type="ECO:0000256" key="10">
    <source>
        <dbReference type="HAMAP-Rule" id="MF_02219"/>
    </source>
</evidence>
<feature type="chain" id="PRO_5041749683" description="Type 3 secretion system secretin" evidence="10">
    <location>
        <begin position="23"/>
        <end position="568"/>
    </location>
</feature>
<evidence type="ECO:0000256" key="4">
    <source>
        <dbReference type="ARBA" id="ARBA00022729"/>
    </source>
</evidence>
<dbReference type="Gene3D" id="3.30.1370.120">
    <property type="match status" value="2"/>
</dbReference>
<evidence type="ECO:0000256" key="2">
    <source>
        <dbReference type="ARBA" id="ARBA00007032"/>
    </source>
</evidence>